<gene>
    <name evidence="7" type="ORF">ARMA_0877</name>
</gene>
<dbReference type="AlphaFoldDB" id="A0A0M9UC17"/>
<keyword evidence="3" id="KW-0862">Zinc</keyword>
<dbReference type="InterPro" id="IPR020458">
    <property type="entry name" value="Znf_DskA_TraR_CS"/>
</dbReference>
<keyword evidence="5" id="KW-0175">Coiled coil</keyword>
<name>A0A0M9UC17_9CHLR</name>
<sequence length="134" mass="15925">MVSICPIREPILEKDEEHMPERAHERERLLEERRTLLHEIERIEAFLRSEVEFEPEEGDPDLIERDKAASLLASLQERLQEIEDALEHIEEGTYGICERCKQPIPAERLEIMPEARYCVACQEIIERQRRRSSF</sequence>
<evidence type="ECO:0000256" key="3">
    <source>
        <dbReference type="ARBA" id="ARBA00022833"/>
    </source>
</evidence>
<reference evidence="7 8" key="1">
    <citation type="journal article" date="2015" name="Genome Announc.">
        <title>Draft Genome Sequence of a Heterotrophic Facultative Anaerobic Thermophilic Bacterium, Ardenticatena maritima Strain 110ST.</title>
        <authorList>
            <person name="Kawaichi S."/>
            <person name="Yoshida T."/>
            <person name="Sako Y."/>
            <person name="Nakamura R."/>
        </authorList>
    </citation>
    <scope>NUCLEOTIDE SEQUENCE [LARGE SCALE GENOMIC DNA]</scope>
    <source>
        <strain evidence="7 8">110S</strain>
    </source>
</reference>
<keyword evidence="8" id="KW-1185">Reference proteome</keyword>
<proteinExistence type="predicted"/>
<accession>A0A0M9UC17</accession>
<dbReference type="InParanoid" id="A0A0M9UC17"/>
<evidence type="ECO:0000256" key="2">
    <source>
        <dbReference type="ARBA" id="ARBA00022771"/>
    </source>
</evidence>
<evidence type="ECO:0000313" key="8">
    <source>
        <dbReference type="Proteomes" id="UP000037784"/>
    </source>
</evidence>
<evidence type="ECO:0000313" key="7">
    <source>
        <dbReference type="EMBL" id="GAP62454.1"/>
    </source>
</evidence>
<keyword evidence="2" id="KW-0863">Zinc-finger</keyword>
<dbReference type="Pfam" id="PF01258">
    <property type="entry name" value="zf-dskA_traR"/>
    <property type="match status" value="1"/>
</dbReference>
<dbReference type="InterPro" id="IPR037187">
    <property type="entry name" value="DnaK_N"/>
</dbReference>
<dbReference type="PROSITE" id="PS51128">
    <property type="entry name" value="ZF_DKSA_2"/>
    <property type="match status" value="1"/>
</dbReference>
<dbReference type="SUPFAM" id="SSF57716">
    <property type="entry name" value="Glucocorticoid receptor-like (DNA-binding domain)"/>
    <property type="match status" value="1"/>
</dbReference>
<protein>
    <recommendedName>
        <fullName evidence="6">Zinc finger DksA/TraR C4-type domain-containing protein</fullName>
    </recommendedName>
</protein>
<evidence type="ECO:0000256" key="5">
    <source>
        <dbReference type="SAM" id="Coils"/>
    </source>
</evidence>
<evidence type="ECO:0000256" key="1">
    <source>
        <dbReference type="ARBA" id="ARBA00022723"/>
    </source>
</evidence>
<feature type="coiled-coil region" evidence="5">
    <location>
        <begin position="65"/>
        <end position="92"/>
    </location>
</feature>
<dbReference type="Gene3D" id="1.20.120.910">
    <property type="entry name" value="DksA, coiled-coil domain"/>
    <property type="match status" value="1"/>
</dbReference>
<evidence type="ECO:0000259" key="6">
    <source>
        <dbReference type="Pfam" id="PF01258"/>
    </source>
</evidence>
<dbReference type="PANTHER" id="PTHR33823">
    <property type="entry name" value="RNA POLYMERASE-BINDING TRANSCRIPTION FACTOR DKSA-RELATED"/>
    <property type="match status" value="1"/>
</dbReference>
<dbReference type="FunCoup" id="A0A0M9UC17">
    <property type="interactions" value="139"/>
</dbReference>
<dbReference type="GO" id="GO:0008270">
    <property type="term" value="F:zinc ion binding"/>
    <property type="evidence" value="ECO:0007669"/>
    <property type="project" value="UniProtKB-KW"/>
</dbReference>
<dbReference type="STRING" id="872965.SE16_03015"/>
<feature type="zinc finger region" description="dksA C4-type" evidence="4">
    <location>
        <begin position="97"/>
        <end position="121"/>
    </location>
</feature>
<comment type="caution">
    <text evidence="7">The sequence shown here is derived from an EMBL/GenBank/DDBJ whole genome shotgun (WGS) entry which is preliminary data.</text>
</comment>
<dbReference type="InterPro" id="IPR000962">
    <property type="entry name" value="Znf_DskA_TraR"/>
</dbReference>
<evidence type="ECO:0000256" key="4">
    <source>
        <dbReference type="PROSITE-ProRule" id="PRU00510"/>
    </source>
</evidence>
<dbReference type="PROSITE" id="PS01102">
    <property type="entry name" value="ZF_DKSA_1"/>
    <property type="match status" value="1"/>
</dbReference>
<reference evidence="8" key="2">
    <citation type="submission" date="2015-08" db="EMBL/GenBank/DDBJ databases">
        <title>Draft Genome Sequence of a Heterotrophic Facultative Anaerobic Bacterium Ardenticatena maritima Strain 110S.</title>
        <authorList>
            <person name="Kawaichi S."/>
            <person name="Yoshida T."/>
            <person name="Sako Y."/>
            <person name="Nakamura R."/>
        </authorList>
    </citation>
    <scope>NUCLEOTIDE SEQUENCE [LARGE SCALE GENOMIC DNA]</scope>
    <source>
        <strain evidence="8">110S</strain>
    </source>
</reference>
<dbReference type="Proteomes" id="UP000037784">
    <property type="component" value="Unassembled WGS sequence"/>
</dbReference>
<dbReference type="SUPFAM" id="SSF109635">
    <property type="entry name" value="DnaK suppressor protein DksA, alpha-hairpin domain"/>
    <property type="match status" value="1"/>
</dbReference>
<dbReference type="EMBL" id="BBZA01000059">
    <property type="protein sequence ID" value="GAP62454.1"/>
    <property type="molecule type" value="Genomic_DNA"/>
</dbReference>
<feature type="domain" description="Zinc finger DksA/TraR C4-type" evidence="6">
    <location>
        <begin position="92"/>
        <end position="127"/>
    </location>
</feature>
<dbReference type="PANTHER" id="PTHR33823:SF4">
    <property type="entry name" value="GENERAL STRESS PROTEIN 16O"/>
    <property type="match status" value="1"/>
</dbReference>
<organism evidence="7 8">
    <name type="scientific">Ardenticatena maritima</name>
    <dbReference type="NCBI Taxonomy" id="872965"/>
    <lineage>
        <taxon>Bacteria</taxon>
        <taxon>Bacillati</taxon>
        <taxon>Chloroflexota</taxon>
        <taxon>Ardenticatenia</taxon>
        <taxon>Ardenticatenales</taxon>
        <taxon>Ardenticatenaceae</taxon>
        <taxon>Ardenticatena</taxon>
    </lineage>
</organism>
<keyword evidence="1" id="KW-0479">Metal-binding</keyword>